<feature type="transmembrane region" description="Helical" evidence="1">
    <location>
        <begin position="147"/>
        <end position="164"/>
    </location>
</feature>
<keyword evidence="1" id="KW-1133">Transmembrane helix</keyword>
<protein>
    <submittedName>
        <fullName evidence="3">Uncharacterized protein</fullName>
    </submittedName>
</protein>
<feature type="signal peptide" evidence="2">
    <location>
        <begin position="1"/>
        <end position="19"/>
    </location>
</feature>
<dbReference type="RefSeq" id="WP_377183733.1">
    <property type="nucleotide sequence ID" value="NZ_JBHUPD010000001.1"/>
</dbReference>
<evidence type="ECO:0000313" key="3">
    <source>
        <dbReference type="EMBL" id="MFD2872268.1"/>
    </source>
</evidence>
<evidence type="ECO:0000313" key="4">
    <source>
        <dbReference type="Proteomes" id="UP001597557"/>
    </source>
</evidence>
<feature type="chain" id="PRO_5046873796" evidence="2">
    <location>
        <begin position="20"/>
        <end position="175"/>
    </location>
</feature>
<keyword evidence="2" id="KW-0732">Signal</keyword>
<sequence length="175" mass="20578">MKKLISFYLLCFLCTCASAQFKADSIAYQRQRAKINAMLASRSRKFGQYDQSLSQHTGIFGLQTKKDIRRSNDILMDIVKTDNDIYRELKVLLDYRAFQQSEAQDRSKETEQTATESMYTISRLQDQIVKLKKQNDDYTKLIDKESLNFKIIVFILVIIILFLLRNQIRRKENNA</sequence>
<comment type="caution">
    <text evidence="3">The sequence shown here is derived from an EMBL/GenBank/DDBJ whole genome shotgun (WGS) entry which is preliminary data.</text>
</comment>
<keyword evidence="1" id="KW-0472">Membrane</keyword>
<dbReference type="Proteomes" id="UP001597557">
    <property type="component" value="Unassembled WGS sequence"/>
</dbReference>
<keyword evidence="4" id="KW-1185">Reference proteome</keyword>
<dbReference type="EMBL" id="JBHUPD010000001">
    <property type="protein sequence ID" value="MFD2872268.1"/>
    <property type="molecule type" value="Genomic_DNA"/>
</dbReference>
<evidence type="ECO:0000256" key="1">
    <source>
        <dbReference type="SAM" id="Phobius"/>
    </source>
</evidence>
<organism evidence="3 4">
    <name type="scientific">Mucilaginibacter ximonensis</name>
    <dbReference type="NCBI Taxonomy" id="538021"/>
    <lineage>
        <taxon>Bacteria</taxon>
        <taxon>Pseudomonadati</taxon>
        <taxon>Bacteroidota</taxon>
        <taxon>Sphingobacteriia</taxon>
        <taxon>Sphingobacteriales</taxon>
        <taxon>Sphingobacteriaceae</taxon>
        <taxon>Mucilaginibacter</taxon>
    </lineage>
</organism>
<proteinExistence type="predicted"/>
<keyword evidence="1" id="KW-0812">Transmembrane</keyword>
<reference evidence="4" key="1">
    <citation type="journal article" date="2019" name="Int. J. Syst. Evol. Microbiol.">
        <title>The Global Catalogue of Microorganisms (GCM) 10K type strain sequencing project: providing services to taxonomists for standard genome sequencing and annotation.</title>
        <authorList>
            <consortium name="The Broad Institute Genomics Platform"/>
            <consortium name="The Broad Institute Genome Sequencing Center for Infectious Disease"/>
            <person name="Wu L."/>
            <person name="Ma J."/>
        </authorList>
    </citation>
    <scope>NUCLEOTIDE SEQUENCE [LARGE SCALE GENOMIC DNA]</scope>
    <source>
        <strain evidence="4">KCTC 22437</strain>
    </source>
</reference>
<name>A0ABW5YAF7_9SPHI</name>
<gene>
    <name evidence="3" type="ORF">ACFS5N_07310</name>
</gene>
<accession>A0ABW5YAF7</accession>
<evidence type="ECO:0000256" key="2">
    <source>
        <dbReference type="SAM" id="SignalP"/>
    </source>
</evidence>